<evidence type="ECO:0000313" key="2">
    <source>
        <dbReference type="Proteomes" id="UP000589516"/>
    </source>
</evidence>
<accession>A0A7C7ZDX4</accession>
<organism evidence="1 2">
    <name type="scientific">Marine Group III euryarchaeote</name>
    <dbReference type="NCBI Taxonomy" id="2173149"/>
    <lineage>
        <taxon>Archaea</taxon>
        <taxon>Methanobacteriati</taxon>
        <taxon>Thermoplasmatota</taxon>
        <taxon>Thermoplasmata</taxon>
        <taxon>Candidatus Thermoprofundales</taxon>
    </lineage>
</organism>
<comment type="caution">
    <text evidence="1">The sequence shown here is derived from an EMBL/GenBank/DDBJ whole genome shotgun (WGS) entry which is preliminary data.</text>
</comment>
<name>A0A7C7ZDX4_9ARCH</name>
<dbReference type="Proteomes" id="UP000589516">
    <property type="component" value="Unassembled WGS sequence"/>
</dbReference>
<evidence type="ECO:0000313" key="1">
    <source>
        <dbReference type="EMBL" id="HIG63842.1"/>
    </source>
</evidence>
<gene>
    <name evidence="1" type="ORF">EYQ16_04935</name>
</gene>
<reference evidence="2" key="1">
    <citation type="journal article" date="2019" name="bioRxiv">
        <title>Genome diversification in globally distributed novel marine Proteobacteria is linked to environmental adaptation.</title>
        <authorList>
            <person name="Zhou Z."/>
            <person name="Tran P.Q."/>
            <person name="Kieft K."/>
            <person name="Anantharaman K."/>
        </authorList>
    </citation>
    <scope>NUCLEOTIDE SEQUENCE [LARGE SCALE GENOMIC DNA]</scope>
</reference>
<sequence>MTEFPIASAWRDPAALAALSEQLARERVVQLSGFLAELPELPPAGQLEREERPGFAVRATGPPLLADFWRSPALAEWLAQATGARWELRGCRHERYGAGDYSLLHDAEGEGERLLLALDLTRRSQALLGGFHIFSFADEAPSTCERETGALLLARLGAGDLDCVRYVSQLSQGAVRLECAHFELS</sequence>
<proteinExistence type="predicted"/>
<dbReference type="AlphaFoldDB" id="A0A7C7ZDX4"/>
<dbReference type="EMBL" id="DUAV01000031">
    <property type="protein sequence ID" value="HIG63842.1"/>
    <property type="molecule type" value="Genomic_DNA"/>
</dbReference>
<dbReference type="Gene3D" id="2.60.120.620">
    <property type="entry name" value="q2cbj1_9rhob like domain"/>
    <property type="match status" value="1"/>
</dbReference>
<protein>
    <submittedName>
        <fullName evidence="1">Uncharacterized protein</fullName>
    </submittedName>
</protein>